<feature type="domain" description="Amidohydrolase-related" evidence="3">
    <location>
        <begin position="63"/>
        <end position="431"/>
    </location>
</feature>
<dbReference type="SUPFAM" id="SSF51338">
    <property type="entry name" value="Composite domain of metallo-dependent hydrolases"/>
    <property type="match status" value="1"/>
</dbReference>
<dbReference type="RefSeq" id="WP_062228571.1">
    <property type="nucleotide sequence ID" value="NZ_BBWR01000013.1"/>
</dbReference>
<comment type="similarity">
    <text evidence="1">Belongs to the metallo-dependent hydrolases superfamily. ATZ/TRZ family.</text>
</comment>
<proteinExistence type="inferred from homology"/>
<accession>A0A0P0Z1D5</accession>
<dbReference type="EMBL" id="LC066376">
    <property type="protein sequence ID" value="BAT27834.1"/>
    <property type="molecule type" value="Genomic_DNA"/>
</dbReference>
<protein>
    <submittedName>
        <fullName evidence="4">Amidohydrolase</fullName>
    </submittedName>
</protein>
<dbReference type="GO" id="GO:0016810">
    <property type="term" value="F:hydrolase activity, acting on carbon-nitrogen (but not peptide) bonds"/>
    <property type="evidence" value="ECO:0007669"/>
    <property type="project" value="InterPro"/>
</dbReference>
<evidence type="ECO:0000259" key="3">
    <source>
        <dbReference type="Pfam" id="PF01979"/>
    </source>
</evidence>
<name>A0A0P0Z1D5_9HYPH</name>
<evidence type="ECO:0000256" key="2">
    <source>
        <dbReference type="ARBA" id="ARBA00022801"/>
    </source>
</evidence>
<dbReference type="Gene3D" id="3.20.20.140">
    <property type="entry name" value="Metal-dependent hydrolases"/>
    <property type="match status" value="1"/>
</dbReference>
<dbReference type="PANTHER" id="PTHR43794">
    <property type="entry name" value="AMINOHYDROLASE SSNA-RELATED"/>
    <property type="match status" value="1"/>
</dbReference>
<dbReference type="Gene3D" id="2.30.40.10">
    <property type="entry name" value="Urease, subunit C, domain 1"/>
    <property type="match status" value="1"/>
</dbReference>
<dbReference type="InterPro" id="IPR050287">
    <property type="entry name" value="MTA/SAH_deaminase"/>
</dbReference>
<sequence>MSDASPQTHCIRRAAWIIGWDADRGGHVYLRDGDVAWQGDRLIQVGGSYDGTVDTEMDGSRRLVMPGLINIHCHPTQTPIYRGFVEEYGNPRLFFNGRQDFRQSFIQDEAALRASARYALAEMATNGITTIFDLSHAYPGWLDLLDQSGLRVWVAPMFRSARWWASDGQETLYDWSPDEGAAAFAEAQAVMDAAERHASGRFSAVVAPAQIDTCTQDLLRDAIALSRDTGRVLFTHGAQSYPEFNQLARLHDKTPIGYMDSIGFLGERTVIGHAVFTDRHPWLLWPTRDDLSLLAESGTTVAHCPTVFIRDGTLLHHIGAYMDAGVNVAIGTDTHPQNMLEEIRTAELLARAAAGAQHTSTTARLFHAATAGAARLLGRDDIGRLDVGAKADLVTFDLDHPQMHPLRDPLRAIIHQAAERAIDAVYVDGRRIVSAGRCETIDWDDAARTLDREQKRIAAKAPRLDEIVPLMLPMGA</sequence>
<dbReference type="PANTHER" id="PTHR43794:SF11">
    <property type="entry name" value="AMIDOHYDROLASE-RELATED DOMAIN-CONTAINING PROTEIN"/>
    <property type="match status" value="1"/>
</dbReference>
<dbReference type="OrthoDB" id="9796020at2"/>
<dbReference type="InterPro" id="IPR032466">
    <property type="entry name" value="Metal_Hydrolase"/>
</dbReference>
<evidence type="ECO:0000256" key="1">
    <source>
        <dbReference type="ARBA" id="ARBA00006745"/>
    </source>
</evidence>
<dbReference type="AlphaFoldDB" id="A0A0P0Z1D5"/>
<organism evidence="4">
    <name type="scientific">Aureimonas frigidaquae</name>
    <dbReference type="NCBI Taxonomy" id="424757"/>
    <lineage>
        <taxon>Bacteria</taxon>
        <taxon>Pseudomonadati</taxon>
        <taxon>Pseudomonadota</taxon>
        <taxon>Alphaproteobacteria</taxon>
        <taxon>Hyphomicrobiales</taxon>
        <taxon>Aurantimonadaceae</taxon>
        <taxon>Aureimonas</taxon>
    </lineage>
</organism>
<dbReference type="Pfam" id="PF01979">
    <property type="entry name" value="Amidohydro_1"/>
    <property type="match status" value="1"/>
</dbReference>
<reference evidence="4" key="1">
    <citation type="journal article" date="2015" name="Proc. Natl. Acad. Sci. U.S.A.">
        <title>Bacterial clade with the ribosomal RNA operon on a small plasmid rather than the chromosome.</title>
        <authorList>
            <person name="Anda M."/>
            <person name="Ohtsubo Y."/>
            <person name="Okubo T."/>
            <person name="Sugawara M."/>
            <person name="Nagata Y."/>
            <person name="Tsuda M."/>
            <person name="Minamisawa K."/>
            <person name="Mitsui H."/>
        </authorList>
    </citation>
    <scope>NUCLEOTIDE SEQUENCE</scope>
    <source>
        <strain evidence="4">JCM 14755</strain>
    </source>
</reference>
<evidence type="ECO:0000313" key="4">
    <source>
        <dbReference type="EMBL" id="BAT27834.1"/>
    </source>
</evidence>
<dbReference type="InterPro" id="IPR006680">
    <property type="entry name" value="Amidohydro-rel"/>
</dbReference>
<dbReference type="SUPFAM" id="SSF51556">
    <property type="entry name" value="Metallo-dependent hydrolases"/>
    <property type="match status" value="1"/>
</dbReference>
<dbReference type="InterPro" id="IPR011059">
    <property type="entry name" value="Metal-dep_hydrolase_composite"/>
</dbReference>
<keyword evidence="2 4" id="KW-0378">Hydrolase</keyword>